<accession>A0A3Q7T2F5</accession>
<keyword evidence="3" id="KW-0964">Secreted</keyword>
<proteinExistence type="inferred from homology"/>
<evidence type="ECO:0000256" key="4">
    <source>
        <dbReference type="SAM" id="SignalP"/>
    </source>
</evidence>
<keyword evidence="6" id="KW-1185">Reference proteome</keyword>
<dbReference type="Gene3D" id="2.40.128.20">
    <property type="match status" value="1"/>
</dbReference>
<comment type="subcellular location">
    <subcellularLocation>
        <location evidence="1">Secreted</location>
    </subcellularLocation>
</comment>
<evidence type="ECO:0000256" key="2">
    <source>
        <dbReference type="ARBA" id="ARBA00006889"/>
    </source>
</evidence>
<comment type="similarity">
    <text evidence="2">Belongs to the calycin superfamily. Lipocalin family.</text>
</comment>
<dbReference type="PANTHER" id="PTHR11430:SF65">
    <property type="entry name" value="ODORANT-BINDING PROTEIN 1A-RELATED"/>
    <property type="match status" value="1"/>
</dbReference>
<dbReference type="RefSeq" id="XP_025871099.2">
    <property type="nucleotide sequence ID" value="XM_026015314.2"/>
</dbReference>
<dbReference type="GO" id="GO:0005549">
    <property type="term" value="F:odorant binding"/>
    <property type="evidence" value="ECO:0007669"/>
    <property type="project" value="TreeGrafter"/>
</dbReference>
<evidence type="ECO:0000259" key="5">
    <source>
        <dbReference type="Pfam" id="PF00061"/>
    </source>
</evidence>
<dbReference type="Pfam" id="PF00061">
    <property type="entry name" value="Lipocalin"/>
    <property type="match status" value="1"/>
</dbReference>
<dbReference type="GO" id="GO:0005615">
    <property type="term" value="C:extracellular space"/>
    <property type="evidence" value="ECO:0007669"/>
    <property type="project" value="TreeGrafter"/>
</dbReference>
<dbReference type="PRINTS" id="PR01173">
    <property type="entry name" value="ODORANTBNDNG"/>
</dbReference>
<sequence>MKILLLCLALVLACDAQLPLANVLTQISGPWKTLYVSSNNLDKIAENGPFRVYMRGINVDAPRLKMFFNFYVKVDGECVEKSVEGSLGQHNIINTGYEGDNVFQVVEVTPNFLLAYDFNADDQGGMTKTVFFFGRGAHLNEEDIAKFKKLSSEKDIPEENIIYLGDTAVSRVIFLMESDQQ</sequence>
<dbReference type="InterPro" id="IPR002448">
    <property type="entry name" value="OBP-like"/>
</dbReference>
<gene>
    <name evidence="7" type="primary">LOC112932382</name>
</gene>
<evidence type="ECO:0000256" key="1">
    <source>
        <dbReference type="ARBA" id="ARBA00004613"/>
    </source>
</evidence>
<evidence type="ECO:0000256" key="3">
    <source>
        <dbReference type="ARBA" id="ARBA00022525"/>
    </source>
</evidence>
<feature type="domain" description="Lipocalin/cytosolic fatty-acid binding" evidence="5">
    <location>
        <begin position="28"/>
        <end position="164"/>
    </location>
</feature>
<dbReference type="GO" id="GO:0036094">
    <property type="term" value="F:small molecule binding"/>
    <property type="evidence" value="ECO:0007669"/>
    <property type="project" value="InterPro"/>
</dbReference>
<dbReference type="AlphaFoldDB" id="A0A3Q7T2F5"/>
<reference key="1">
    <citation type="submission" date="2019-01" db="UniProtKB">
        <authorList>
            <consortium name="RefSeq"/>
        </authorList>
    </citation>
    <scope>IDENTIFICATION</scope>
</reference>
<organism evidence="6 7">
    <name type="scientific">Vulpes vulpes</name>
    <name type="common">Red fox</name>
    <dbReference type="NCBI Taxonomy" id="9627"/>
    <lineage>
        <taxon>Eukaryota</taxon>
        <taxon>Metazoa</taxon>
        <taxon>Chordata</taxon>
        <taxon>Craniata</taxon>
        <taxon>Vertebrata</taxon>
        <taxon>Euteleostomi</taxon>
        <taxon>Mammalia</taxon>
        <taxon>Eutheria</taxon>
        <taxon>Laurasiatheria</taxon>
        <taxon>Carnivora</taxon>
        <taxon>Caniformia</taxon>
        <taxon>Canidae</taxon>
        <taxon>Vulpes</taxon>
    </lineage>
</organism>
<dbReference type="GeneID" id="112932382"/>
<feature type="chain" id="PRO_5045900494" evidence="4">
    <location>
        <begin position="17"/>
        <end position="181"/>
    </location>
</feature>
<dbReference type="InterPro" id="IPR002345">
    <property type="entry name" value="Lipocalin"/>
</dbReference>
<dbReference type="SUPFAM" id="SSF50814">
    <property type="entry name" value="Lipocalins"/>
    <property type="match status" value="1"/>
</dbReference>
<evidence type="ECO:0000313" key="6">
    <source>
        <dbReference type="Proteomes" id="UP001652641"/>
    </source>
</evidence>
<keyword evidence="4" id="KW-0732">Signal</keyword>
<dbReference type="Proteomes" id="UP001652641">
    <property type="component" value="Chromosome X"/>
</dbReference>
<dbReference type="InterPro" id="IPR012674">
    <property type="entry name" value="Calycin"/>
</dbReference>
<dbReference type="STRING" id="9627.ENSVVUP00000025680"/>
<dbReference type="InterPro" id="IPR000566">
    <property type="entry name" value="Lipocln_cytosolic_FA-bd_dom"/>
</dbReference>
<dbReference type="PANTHER" id="PTHR11430">
    <property type="entry name" value="LIPOCALIN"/>
    <property type="match status" value="1"/>
</dbReference>
<evidence type="ECO:0000313" key="7">
    <source>
        <dbReference type="RefSeq" id="XP_025871099.2"/>
    </source>
</evidence>
<feature type="signal peptide" evidence="4">
    <location>
        <begin position="1"/>
        <end position="16"/>
    </location>
</feature>
<dbReference type="KEGG" id="vvp:112932382"/>
<protein>
    <submittedName>
        <fullName evidence="7">Odorant-binding protein-like</fullName>
    </submittedName>
</protein>
<reference evidence="7" key="2">
    <citation type="submission" date="2025-08" db="UniProtKB">
        <authorList>
            <consortium name="RefSeq"/>
        </authorList>
    </citation>
    <scope>IDENTIFICATION</scope>
    <source>
        <tissue evidence="7">Cell line</tissue>
    </source>
</reference>
<name>A0A3Q7T2F5_VULVU</name>